<name>A0A9D7FFS8_9RHOO</name>
<reference evidence="1" key="1">
    <citation type="submission" date="2020-10" db="EMBL/GenBank/DDBJ databases">
        <title>Connecting structure to function with the recovery of over 1000 high-quality activated sludge metagenome-assembled genomes encoding full-length rRNA genes using long-read sequencing.</title>
        <authorList>
            <person name="Singleton C.M."/>
            <person name="Petriglieri F."/>
            <person name="Kristensen J.M."/>
            <person name="Kirkegaard R.H."/>
            <person name="Michaelsen T.Y."/>
            <person name="Andersen M.H."/>
            <person name="Karst S.M."/>
            <person name="Dueholm M.S."/>
            <person name="Nielsen P.H."/>
            <person name="Albertsen M."/>
        </authorList>
    </citation>
    <scope>NUCLEOTIDE SEQUENCE</scope>
    <source>
        <strain evidence="1">EsbW_18-Q3-R4-48_MAXAC.044</strain>
    </source>
</reference>
<dbReference type="AlphaFoldDB" id="A0A9D7FFS8"/>
<accession>A0A9D7FFS8</accession>
<organism evidence="1 2">
    <name type="scientific">Candidatus Propionivibrio dominans</name>
    <dbReference type="NCBI Taxonomy" id="2954373"/>
    <lineage>
        <taxon>Bacteria</taxon>
        <taxon>Pseudomonadati</taxon>
        <taxon>Pseudomonadota</taxon>
        <taxon>Betaproteobacteria</taxon>
        <taxon>Rhodocyclales</taxon>
        <taxon>Rhodocyclaceae</taxon>
        <taxon>Propionivibrio</taxon>
    </lineage>
</organism>
<gene>
    <name evidence="1" type="ORF">IPJ48_18165</name>
</gene>
<evidence type="ECO:0000313" key="1">
    <source>
        <dbReference type="EMBL" id="MBK7424842.1"/>
    </source>
</evidence>
<comment type="caution">
    <text evidence="1">The sequence shown here is derived from an EMBL/GenBank/DDBJ whole genome shotgun (WGS) entry which is preliminary data.</text>
</comment>
<protein>
    <submittedName>
        <fullName evidence="1">Uncharacterized protein</fullName>
    </submittedName>
</protein>
<dbReference type="Proteomes" id="UP000886602">
    <property type="component" value="Unassembled WGS sequence"/>
</dbReference>
<evidence type="ECO:0000313" key="2">
    <source>
        <dbReference type="Proteomes" id="UP000886602"/>
    </source>
</evidence>
<proteinExistence type="predicted"/>
<sequence>MPASNPLVTPSPAAVKRFPWMRRLSFVSPKAARLITLFSYESLNLWAFIESQSAITRL</sequence>
<dbReference type="EMBL" id="JADJNC010000054">
    <property type="protein sequence ID" value="MBK7424842.1"/>
    <property type="molecule type" value="Genomic_DNA"/>
</dbReference>